<feature type="transmembrane region" description="Helical" evidence="1">
    <location>
        <begin position="112"/>
        <end position="133"/>
    </location>
</feature>
<evidence type="ECO:0000313" key="3">
    <source>
        <dbReference type="Proteomes" id="UP000716322"/>
    </source>
</evidence>
<dbReference type="Proteomes" id="UP000716322">
    <property type="component" value="Unassembled WGS sequence"/>
</dbReference>
<keyword evidence="3" id="KW-1185">Reference proteome</keyword>
<dbReference type="RefSeq" id="WP_166859628.1">
    <property type="nucleotide sequence ID" value="NZ_JAAQOM010000007.1"/>
</dbReference>
<accession>A0ABX0PDX6</accession>
<evidence type="ECO:0000313" key="2">
    <source>
        <dbReference type="EMBL" id="NIA54688.1"/>
    </source>
</evidence>
<dbReference type="InterPro" id="IPR018688">
    <property type="entry name" value="PpoB2-like"/>
</dbReference>
<keyword evidence="1" id="KW-0472">Membrane</keyword>
<comment type="caution">
    <text evidence="2">The sequence shown here is derived from an EMBL/GenBank/DDBJ whole genome shotgun (WGS) entry which is preliminary data.</text>
</comment>
<feature type="transmembrane region" description="Helical" evidence="1">
    <location>
        <begin position="222"/>
        <end position="238"/>
    </location>
</feature>
<organism evidence="2 3">
    <name type="scientific">Telluria antibiotica</name>
    <dbReference type="NCBI Taxonomy" id="2717319"/>
    <lineage>
        <taxon>Bacteria</taxon>
        <taxon>Pseudomonadati</taxon>
        <taxon>Pseudomonadota</taxon>
        <taxon>Betaproteobacteria</taxon>
        <taxon>Burkholderiales</taxon>
        <taxon>Oxalobacteraceae</taxon>
        <taxon>Telluria group</taxon>
        <taxon>Telluria</taxon>
    </lineage>
</organism>
<evidence type="ECO:0000256" key="1">
    <source>
        <dbReference type="SAM" id="Phobius"/>
    </source>
</evidence>
<keyword evidence="1" id="KW-0812">Transmembrane</keyword>
<proteinExistence type="predicted"/>
<keyword evidence="1" id="KW-1133">Transmembrane helix</keyword>
<feature type="transmembrane region" description="Helical" evidence="1">
    <location>
        <begin position="65"/>
        <end position="91"/>
    </location>
</feature>
<sequence>MGHAREHAHGLVTRALRYDRLLVVAGVLAAVVLSWAYLLAGAGTMQEMDGMLMPMSSGPWTLGHALVMLLMWTAMMAAMMLPSAAPMILLYATIARGRHDNGMAATSSGMFAAGYVALWTAFSLGAVALQYGLERLALLSPMMETTSKTLAGGILIAAGMYQWSPLKKTCLQGCRSPLEFVLTHWRSGVRGAFVMGVLHGVYCVGCCWILMLLLFVGGIMNLGWIAGLAILVLTEKLAPAGHWIGRGAGVLLIGWGIAALLHAGAAGPGMLSHP</sequence>
<feature type="transmembrane region" description="Helical" evidence="1">
    <location>
        <begin position="250"/>
        <end position="271"/>
    </location>
</feature>
<feature type="transmembrane region" description="Helical" evidence="1">
    <location>
        <begin position="21"/>
        <end position="45"/>
    </location>
</feature>
<dbReference type="Pfam" id="PF09948">
    <property type="entry name" value="PpoB2"/>
    <property type="match status" value="1"/>
</dbReference>
<gene>
    <name evidence="2" type="ORF">HAV22_13680</name>
</gene>
<feature type="transmembrane region" description="Helical" evidence="1">
    <location>
        <begin position="192"/>
        <end position="216"/>
    </location>
</feature>
<dbReference type="EMBL" id="JAAQOM010000007">
    <property type="protein sequence ID" value="NIA54688.1"/>
    <property type="molecule type" value="Genomic_DNA"/>
</dbReference>
<protein>
    <submittedName>
        <fullName evidence="2">DUF2182 domain-containing protein</fullName>
    </submittedName>
</protein>
<reference evidence="2 3" key="1">
    <citation type="submission" date="2020-03" db="EMBL/GenBank/DDBJ databases">
        <title>Genome sequence of strain Massilia sp. TW-1.</title>
        <authorList>
            <person name="Chaudhary D.K."/>
        </authorList>
    </citation>
    <scope>NUCLEOTIDE SEQUENCE [LARGE SCALE GENOMIC DNA]</scope>
    <source>
        <strain evidence="2 3">TW-1</strain>
    </source>
</reference>
<name>A0ABX0PDX6_9BURK</name>